<feature type="signal peptide" evidence="1">
    <location>
        <begin position="1"/>
        <end position="21"/>
    </location>
</feature>
<evidence type="ECO:0000313" key="2">
    <source>
        <dbReference type="EMBL" id="TGY68819.1"/>
    </source>
</evidence>
<protein>
    <recommendedName>
        <fullName evidence="4">FimB/Mfa2 family fimbrial subunit</fullName>
    </recommendedName>
</protein>
<evidence type="ECO:0000313" key="3">
    <source>
        <dbReference type="Proteomes" id="UP000310760"/>
    </source>
</evidence>
<gene>
    <name evidence="2" type="ORF">E5339_15065</name>
</gene>
<keyword evidence="1" id="KW-0732">Signal</keyword>
<accession>A0A4V3RSZ0</accession>
<evidence type="ECO:0008006" key="4">
    <source>
        <dbReference type="Google" id="ProtNLM"/>
    </source>
</evidence>
<dbReference type="AlphaFoldDB" id="A0A4V3RSZ0"/>
<organism evidence="2 3">
    <name type="scientific">Phocaeicola sartorii</name>
    <dbReference type="NCBI Taxonomy" id="671267"/>
    <lineage>
        <taxon>Bacteria</taxon>
        <taxon>Pseudomonadati</taxon>
        <taxon>Bacteroidota</taxon>
        <taxon>Bacteroidia</taxon>
        <taxon>Bacteroidales</taxon>
        <taxon>Bacteroidaceae</taxon>
        <taxon>Phocaeicola</taxon>
    </lineage>
</organism>
<proteinExistence type="predicted"/>
<dbReference type="Proteomes" id="UP000310760">
    <property type="component" value="Unassembled WGS sequence"/>
</dbReference>
<sequence>MAKKILYIAYFMMLSALPSSCIDDDDCSVSHTVNIGIKDKNYFNVSSFPEVSPVNEQLPFRNFSNNIYYLLRNTDTGEITRKSTLTDVTDDNSSYSLHLTDIPEGNYNLSVWGNIVTGIPPGTLHPNGQEHTDIFMASALLKIGSCPSSHALSMERTKGKLLVLCTNFPEGYTHLQANIKHVSQTSDERLVFEGDTEVNKDQLLKSINEILLAPTPTGGSTLVNISFYASETRSAVLPLIIPETKITISRNELTAVRVDYNNQNNTWDISVYADGRWTLIHHLDIS</sequence>
<name>A0A4V3RSZ0_9BACT</name>
<reference evidence="2 3" key="1">
    <citation type="submission" date="2019-04" db="EMBL/GenBank/DDBJ databases">
        <title>Microbes associate with the intestines of laboratory mice.</title>
        <authorList>
            <person name="Navarre W."/>
            <person name="Wong E."/>
            <person name="Huang K."/>
            <person name="Tropini C."/>
            <person name="Ng K."/>
            <person name="Yu B."/>
        </authorList>
    </citation>
    <scope>NUCLEOTIDE SEQUENCE [LARGE SCALE GENOMIC DNA]</scope>
    <source>
        <strain evidence="2 3">NM22_B1</strain>
    </source>
</reference>
<comment type="caution">
    <text evidence="2">The sequence shown here is derived from an EMBL/GenBank/DDBJ whole genome shotgun (WGS) entry which is preliminary data.</text>
</comment>
<dbReference type="EMBL" id="SRYJ01000035">
    <property type="protein sequence ID" value="TGY68819.1"/>
    <property type="molecule type" value="Genomic_DNA"/>
</dbReference>
<evidence type="ECO:0000256" key="1">
    <source>
        <dbReference type="SAM" id="SignalP"/>
    </source>
</evidence>
<dbReference type="RefSeq" id="WP_135952201.1">
    <property type="nucleotide sequence ID" value="NZ_CAOOJZ010000008.1"/>
</dbReference>
<feature type="chain" id="PRO_5020745708" description="FimB/Mfa2 family fimbrial subunit" evidence="1">
    <location>
        <begin position="22"/>
        <end position="286"/>
    </location>
</feature>